<evidence type="ECO:0000256" key="2">
    <source>
        <dbReference type="ARBA" id="ARBA00006577"/>
    </source>
</evidence>
<evidence type="ECO:0000259" key="9">
    <source>
        <dbReference type="PROSITE" id="PS50059"/>
    </source>
</evidence>
<dbReference type="Gene3D" id="1.10.287.460">
    <property type="entry name" value="Peptidyl-prolyl cis-trans isomerase, FKBP-type, N-terminal domain"/>
    <property type="match status" value="1"/>
</dbReference>
<dbReference type="Proteomes" id="UP000515804">
    <property type="component" value="Chromosome"/>
</dbReference>
<keyword evidence="4 5" id="KW-0413">Isomerase</keyword>
<evidence type="ECO:0000256" key="6">
    <source>
        <dbReference type="RuleBase" id="RU003915"/>
    </source>
</evidence>
<proteinExistence type="inferred from homology"/>
<dbReference type="InterPro" id="IPR001179">
    <property type="entry name" value="PPIase_FKBP_dom"/>
</dbReference>
<dbReference type="SUPFAM" id="SSF54534">
    <property type="entry name" value="FKBP-like"/>
    <property type="match status" value="1"/>
</dbReference>
<dbReference type="PROSITE" id="PS50059">
    <property type="entry name" value="FKBP_PPIASE"/>
    <property type="match status" value="1"/>
</dbReference>
<keyword evidence="8" id="KW-0732">Signal</keyword>
<dbReference type="PANTHER" id="PTHR43811:SF19">
    <property type="entry name" value="39 KDA FK506-BINDING NUCLEAR PROTEIN"/>
    <property type="match status" value="1"/>
</dbReference>
<feature type="region of interest" description="Disordered" evidence="7">
    <location>
        <begin position="31"/>
        <end position="59"/>
    </location>
</feature>
<evidence type="ECO:0000313" key="11">
    <source>
        <dbReference type="Proteomes" id="UP000515804"/>
    </source>
</evidence>
<dbReference type="InterPro" id="IPR046357">
    <property type="entry name" value="PPIase_dom_sf"/>
</dbReference>
<dbReference type="InterPro" id="IPR036944">
    <property type="entry name" value="PPIase_FKBP_N_sf"/>
</dbReference>
<accession>A0A7G9SNT6</accession>
<feature type="compositionally biased region" description="Basic and acidic residues" evidence="7">
    <location>
        <begin position="39"/>
        <end position="51"/>
    </location>
</feature>
<dbReference type="GO" id="GO:0006457">
    <property type="term" value="P:protein folding"/>
    <property type="evidence" value="ECO:0007669"/>
    <property type="project" value="InterPro"/>
</dbReference>
<protein>
    <recommendedName>
        <fullName evidence="6">Peptidyl-prolyl cis-trans isomerase</fullName>
        <ecNumber evidence="6">5.2.1.8</ecNumber>
    </recommendedName>
</protein>
<comment type="catalytic activity">
    <reaction evidence="1 5 6">
        <text>[protein]-peptidylproline (omega=180) = [protein]-peptidylproline (omega=0)</text>
        <dbReference type="Rhea" id="RHEA:16237"/>
        <dbReference type="Rhea" id="RHEA-COMP:10747"/>
        <dbReference type="Rhea" id="RHEA-COMP:10748"/>
        <dbReference type="ChEBI" id="CHEBI:83833"/>
        <dbReference type="ChEBI" id="CHEBI:83834"/>
        <dbReference type="EC" id="5.2.1.8"/>
    </reaction>
</comment>
<dbReference type="InterPro" id="IPR000774">
    <property type="entry name" value="PPIase_FKBP_N"/>
</dbReference>
<dbReference type="GO" id="GO:0003755">
    <property type="term" value="F:peptidyl-prolyl cis-trans isomerase activity"/>
    <property type="evidence" value="ECO:0007669"/>
    <property type="project" value="UniProtKB-UniRule"/>
</dbReference>
<dbReference type="AlphaFoldDB" id="A0A7G9SNT6"/>
<keyword evidence="11" id="KW-1185">Reference proteome</keyword>
<evidence type="ECO:0000313" key="10">
    <source>
        <dbReference type="EMBL" id="QNN69511.1"/>
    </source>
</evidence>
<feature type="domain" description="PPIase FKBP-type" evidence="9">
    <location>
        <begin position="176"/>
        <end position="261"/>
    </location>
</feature>
<keyword evidence="3 5" id="KW-0697">Rotamase</keyword>
<dbReference type="PROSITE" id="PS51257">
    <property type="entry name" value="PROKAR_LIPOPROTEIN"/>
    <property type="match status" value="1"/>
</dbReference>
<gene>
    <name evidence="10" type="ORF">H9L16_12645</name>
</gene>
<dbReference type="PANTHER" id="PTHR43811">
    <property type="entry name" value="FKBP-TYPE PEPTIDYL-PROLYL CIS-TRANS ISOMERASE FKPA"/>
    <property type="match status" value="1"/>
</dbReference>
<evidence type="ECO:0000256" key="8">
    <source>
        <dbReference type="SAM" id="SignalP"/>
    </source>
</evidence>
<dbReference type="EMBL" id="CP060719">
    <property type="protein sequence ID" value="QNN69511.1"/>
    <property type="molecule type" value="Genomic_DNA"/>
</dbReference>
<evidence type="ECO:0000256" key="7">
    <source>
        <dbReference type="SAM" id="MobiDB-lite"/>
    </source>
</evidence>
<name>A0A7G9SNT6_9GAMM</name>
<dbReference type="Pfam" id="PF00254">
    <property type="entry name" value="FKBP_C"/>
    <property type="match status" value="1"/>
</dbReference>
<organism evidence="10 11">
    <name type="scientific">Thermomonas carbonis</name>
    <dbReference type="NCBI Taxonomy" id="1463158"/>
    <lineage>
        <taxon>Bacteria</taxon>
        <taxon>Pseudomonadati</taxon>
        <taxon>Pseudomonadota</taxon>
        <taxon>Gammaproteobacteria</taxon>
        <taxon>Lysobacterales</taxon>
        <taxon>Lysobacteraceae</taxon>
        <taxon>Thermomonas</taxon>
    </lineage>
</organism>
<evidence type="ECO:0000256" key="1">
    <source>
        <dbReference type="ARBA" id="ARBA00000971"/>
    </source>
</evidence>
<dbReference type="KEGG" id="tcn:H9L16_12645"/>
<dbReference type="Pfam" id="PF01346">
    <property type="entry name" value="FKBP_N"/>
    <property type="match status" value="1"/>
</dbReference>
<dbReference type="EC" id="5.2.1.8" evidence="6"/>
<dbReference type="Gene3D" id="3.10.50.40">
    <property type="match status" value="1"/>
</dbReference>
<dbReference type="RefSeq" id="WP_187552029.1">
    <property type="nucleotide sequence ID" value="NZ_BMZL01000001.1"/>
</dbReference>
<comment type="similarity">
    <text evidence="2 6">Belongs to the FKBP-type PPIase family.</text>
</comment>
<feature type="signal peptide" evidence="8">
    <location>
        <begin position="1"/>
        <end position="26"/>
    </location>
</feature>
<sequence length="267" mass="28400">MSRSPFLMKPYARITLLALATTLALAACDKSAPKPADGAPDKTAEAGKDAAAKTGYPGLPTEKEQASYMIGMSMGKQLIEIKEEVNVDTLVKGLRAAIAEEKLLLTEEQAKEIGEAFGQRMQAKQIAKSLAEAKANMEKGQKALAENGKKPGVVTTASGLQYQIMTEGKGAKPGAADGVKVHYKGTLLDGKTFDSSYDRGEPAVMPLQGVIPGWAEGLQLMPVGSKFKFWIPAQLAYGEQAPPTIGPNQPLVFEVELIEIVKSQPAK</sequence>
<reference evidence="10 11" key="1">
    <citation type="submission" date="2020-08" db="EMBL/GenBank/DDBJ databases">
        <title>Genome sequence of Thermomonas carbonis KCTC 42013T.</title>
        <authorList>
            <person name="Hyun D.-W."/>
            <person name="Bae J.-W."/>
        </authorList>
    </citation>
    <scope>NUCLEOTIDE SEQUENCE [LARGE SCALE GENOMIC DNA]</scope>
    <source>
        <strain evidence="10 11">KCTC 42013</strain>
    </source>
</reference>
<evidence type="ECO:0000256" key="4">
    <source>
        <dbReference type="ARBA" id="ARBA00023235"/>
    </source>
</evidence>
<feature type="chain" id="PRO_5028922458" description="Peptidyl-prolyl cis-trans isomerase" evidence="8">
    <location>
        <begin position="27"/>
        <end position="267"/>
    </location>
</feature>
<evidence type="ECO:0000256" key="3">
    <source>
        <dbReference type="ARBA" id="ARBA00023110"/>
    </source>
</evidence>
<evidence type="ECO:0000256" key="5">
    <source>
        <dbReference type="PROSITE-ProRule" id="PRU00277"/>
    </source>
</evidence>